<sequence>MPTIIEEPTKEEPPIEGPIDGQLEKEEDETQNMNDYLHGRTYDDLPKATIMVKNHHPNLIIGDLSRGMTTRSTVNNVCLDSAYVSQVVPLNITQALVDPDEGNFICVNLNKIK</sequence>
<proteinExistence type="predicted"/>
<evidence type="ECO:0000313" key="3">
    <source>
        <dbReference type="Proteomes" id="UP001454036"/>
    </source>
</evidence>
<comment type="caution">
    <text evidence="2">The sequence shown here is derived from an EMBL/GenBank/DDBJ whole genome shotgun (WGS) entry which is preliminary data.</text>
</comment>
<accession>A0AAV3RM38</accession>
<evidence type="ECO:0000256" key="1">
    <source>
        <dbReference type="SAM" id="MobiDB-lite"/>
    </source>
</evidence>
<protein>
    <submittedName>
        <fullName evidence="2">Uncharacterized protein</fullName>
    </submittedName>
</protein>
<feature type="region of interest" description="Disordered" evidence="1">
    <location>
        <begin position="1"/>
        <end position="39"/>
    </location>
</feature>
<organism evidence="2 3">
    <name type="scientific">Lithospermum erythrorhizon</name>
    <name type="common">Purple gromwell</name>
    <name type="synonym">Lithospermum officinale var. erythrorhizon</name>
    <dbReference type="NCBI Taxonomy" id="34254"/>
    <lineage>
        <taxon>Eukaryota</taxon>
        <taxon>Viridiplantae</taxon>
        <taxon>Streptophyta</taxon>
        <taxon>Embryophyta</taxon>
        <taxon>Tracheophyta</taxon>
        <taxon>Spermatophyta</taxon>
        <taxon>Magnoliopsida</taxon>
        <taxon>eudicotyledons</taxon>
        <taxon>Gunneridae</taxon>
        <taxon>Pentapetalae</taxon>
        <taxon>asterids</taxon>
        <taxon>lamiids</taxon>
        <taxon>Boraginales</taxon>
        <taxon>Boraginaceae</taxon>
        <taxon>Boraginoideae</taxon>
        <taxon>Lithospermeae</taxon>
        <taxon>Lithospermum</taxon>
    </lineage>
</organism>
<evidence type="ECO:0000313" key="2">
    <source>
        <dbReference type="EMBL" id="GAA0176316.1"/>
    </source>
</evidence>
<gene>
    <name evidence="2" type="ORF">LIER_29328</name>
</gene>
<keyword evidence="3" id="KW-1185">Reference proteome</keyword>
<dbReference type="AlphaFoldDB" id="A0AAV3RM38"/>
<name>A0AAV3RM38_LITER</name>
<dbReference type="EMBL" id="BAABME010010067">
    <property type="protein sequence ID" value="GAA0176316.1"/>
    <property type="molecule type" value="Genomic_DNA"/>
</dbReference>
<dbReference type="Proteomes" id="UP001454036">
    <property type="component" value="Unassembled WGS sequence"/>
</dbReference>
<reference evidence="2 3" key="1">
    <citation type="submission" date="2024-01" db="EMBL/GenBank/DDBJ databases">
        <title>The complete chloroplast genome sequence of Lithospermum erythrorhizon: insights into the phylogenetic relationship among Boraginaceae species and the maternal lineages of purple gromwells.</title>
        <authorList>
            <person name="Okada T."/>
            <person name="Watanabe K."/>
        </authorList>
    </citation>
    <scope>NUCLEOTIDE SEQUENCE [LARGE SCALE GENOMIC DNA]</scope>
</reference>